<feature type="non-terminal residue" evidence="1">
    <location>
        <position position="65"/>
    </location>
</feature>
<dbReference type="AlphaFoldDB" id="A0A2T0R791"/>
<keyword evidence="2" id="KW-1185">Reference proteome</keyword>
<dbReference type="GO" id="GO:0005737">
    <property type="term" value="C:cytoplasm"/>
    <property type="evidence" value="ECO:0007669"/>
    <property type="project" value="TreeGrafter"/>
</dbReference>
<evidence type="ECO:0000313" key="1">
    <source>
        <dbReference type="EMBL" id="PRY17001.1"/>
    </source>
</evidence>
<gene>
    <name evidence="1" type="ORF">CLV70_1581</name>
</gene>
<dbReference type="InterPro" id="IPR042099">
    <property type="entry name" value="ANL_N_sf"/>
</dbReference>
<dbReference type="GO" id="GO:0031177">
    <property type="term" value="F:phosphopantetheine binding"/>
    <property type="evidence" value="ECO:0007669"/>
    <property type="project" value="TreeGrafter"/>
</dbReference>
<evidence type="ECO:0008006" key="3">
    <source>
        <dbReference type="Google" id="ProtNLM"/>
    </source>
</evidence>
<proteinExistence type="predicted"/>
<dbReference type="Proteomes" id="UP000239209">
    <property type="component" value="Unassembled WGS sequence"/>
</dbReference>
<dbReference type="PANTHER" id="PTHR45527">
    <property type="entry name" value="NONRIBOSOMAL PEPTIDE SYNTHETASE"/>
    <property type="match status" value="1"/>
</dbReference>
<dbReference type="EMBL" id="PVZG01000058">
    <property type="protein sequence ID" value="PRY17001.1"/>
    <property type="molecule type" value="Genomic_DNA"/>
</dbReference>
<evidence type="ECO:0000313" key="2">
    <source>
        <dbReference type="Proteomes" id="UP000239209"/>
    </source>
</evidence>
<dbReference type="SUPFAM" id="SSF56801">
    <property type="entry name" value="Acetyl-CoA synthetase-like"/>
    <property type="match status" value="1"/>
</dbReference>
<comment type="caution">
    <text evidence="1">The sequence shown here is derived from an EMBL/GenBank/DDBJ whole genome shotgun (WGS) entry which is preliminary data.</text>
</comment>
<dbReference type="GO" id="GO:0043041">
    <property type="term" value="P:amino acid activation for nonribosomal peptide biosynthetic process"/>
    <property type="evidence" value="ECO:0007669"/>
    <property type="project" value="TreeGrafter"/>
</dbReference>
<dbReference type="GO" id="GO:0044550">
    <property type="term" value="P:secondary metabolite biosynthetic process"/>
    <property type="evidence" value="ECO:0007669"/>
    <property type="project" value="TreeGrafter"/>
</dbReference>
<accession>A0A2T0R791</accession>
<reference evidence="1 2" key="1">
    <citation type="submission" date="2018-03" db="EMBL/GenBank/DDBJ databases">
        <title>Genomic Encyclopedia of Archaeal and Bacterial Type Strains, Phase II (KMG-II): from individual species to whole genera.</title>
        <authorList>
            <person name="Goeker M."/>
        </authorList>
    </citation>
    <scope>NUCLEOTIDE SEQUENCE [LARGE SCALE GENOMIC DNA]</scope>
    <source>
        <strain evidence="1 2">DSM 45348</strain>
    </source>
</reference>
<dbReference type="PANTHER" id="PTHR45527:SF1">
    <property type="entry name" value="FATTY ACID SYNTHASE"/>
    <property type="match status" value="1"/>
</dbReference>
<dbReference type="Gene3D" id="3.40.50.12780">
    <property type="entry name" value="N-terminal domain of ligase-like"/>
    <property type="match status" value="1"/>
</dbReference>
<name>A0A2T0R791_9ACTN</name>
<organism evidence="1 2">
    <name type="scientific">Pseudosporangium ferrugineum</name>
    <dbReference type="NCBI Taxonomy" id="439699"/>
    <lineage>
        <taxon>Bacteria</taxon>
        <taxon>Bacillati</taxon>
        <taxon>Actinomycetota</taxon>
        <taxon>Actinomycetes</taxon>
        <taxon>Micromonosporales</taxon>
        <taxon>Micromonosporaceae</taxon>
        <taxon>Pseudosporangium</taxon>
    </lineage>
</organism>
<sequence length="65" mass="7386">MRRLDLLTTEERQKLLVSWNDTTTPVGPQSLPQLFEAQAAKRPQATAVVFEDQQLSYAQLNEQAN</sequence>
<protein>
    <recommendedName>
        <fullName evidence="3">AMP-binding enzyme</fullName>
    </recommendedName>
</protein>